<evidence type="ECO:0000256" key="2">
    <source>
        <dbReference type="ARBA" id="ARBA00023239"/>
    </source>
</evidence>
<evidence type="ECO:0000256" key="1">
    <source>
        <dbReference type="ARBA" id="ARBA00022723"/>
    </source>
</evidence>
<dbReference type="Gene3D" id="3.30.390.10">
    <property type="entry name" value="Enolase-like, N-terminal domain"/>
    <property type="match status" value="1"/>
</dbReference>
<name>A0ABY4RKG8_9BACL</name>
<gene>
    <name evidence="4" type="primary">dgoD_3</name>
    <name evidence="4" type="ORF">SK3146_01886</name>
</gene>
<dbReference type="InterPro" id="IPR029065">
    <property type="entry name" value="Enolase_C-like"/>
</dbReference>
<dbReference type="PANTHER" id="PTHR48080">
    <property type="entry name" value="D-GALACTONATE DEHYDRATASE-RELATED"/>
    <property type="match status" value="1"/>
</dbReference>
<dbReference type="SUPFAM" id="SSF51604">
    <property type="entry name" value="Enolase C-terminal domain-like"/>
    <property type="match status" value="1"/>
</dbReference>
<dbReference type="InterPro" id="IPR018110">
    <property type="entry name" value="Mandel_Rmase/mucon_lact_enz_CS"/>
</dbReference>
<keyword evidence="1" id="KW-0479">Metal-binding</keyword>
<dbReference type="CDD" id="cd03316">
    <property type="entry name" value="MR_like"/>
    <property type="match status" value="1"/>
</dbReference>
<dbReference type="EC" id="4.2.1.6" evidence="4"/>
<reference evidence="4" key="1">
    <citation type="submission" date="2018-02" db="EMBL/GenBank/DDBJ databases">
        <authorList>
            <person name="Kim S.-K."/>
            <person name="Jung H.-I."/>
            <person name="Lee S.-W."/>
        </authorList>
    </citation>
    <scope>NUCLEOTIDE SEQUENCE</scope>
    <source>
        <strain evidence="4">SK3146</strain>
    </source>
</reference>
<dbReference type="EMBL" id="CP027059">
    <property type="protein sequence ID" value="UQZ82727.1"/>
    <property type="molecule type" value="Genomic_DNA"/>
</dbReference>
<dbReference type="SFLD" id="SFLDG00179">
    <property type="entry name" value="mandelate_racemase"/>
    <property type="match status" value="1"/>
</dbReference>
<dbReference type="InterPro" id="IPR029017">
    <property type="entry name" value="Enolase-like_N"/>
</dbReference>
<keyword evidence="5" id="KW-1185">Reference proteome</keyword>
<protein>
    <submittedName>
        <fullName evidence="4">D-galactonate dehydratase</fullName>
        <ecNumber evidence="4">4.2.1.6</ecNumber>
    </submittedName>
</protein>
<dbReference type="PROSITE" id="PS00908">
    <property type="entry name" value="MR_MLE_1"/>
    <property type="match status" value="1"/>
</dbReference>
<dbReference type="SMART" id="SM00922">
    <property type="entry name" value="MR_MLE"/>
    <property type="match status" value="1"/>
</dbReference>
<evidence type="ECO:0000313" key="4">
    <source>
        <dbReference type="EMBL" id="UQZ82727.1"/>
    </source>
</evidence>
<accession>A0ABY4RKG8</accession>
<dbReference type="PANTHER" id="PTHR48080:SF2">
    <property type="entry name" value="D-GALACTONATE DEHYDRATASE"/>
    <property type="match status" value="1"/>
</dbReference>
<dbReference type="NCBIfam" id="NF010624">
    <property type="entry name" value="PRK14017.1"/>
    <property type="match status" value="1"/>
</dbReference>
<dbReference type="Gene3D" id="3.20.20.120">
    <property type="entry name" value="Enolase-like C-terminal domain"/>
    <property type="match status" value="1"/>
</dbReference>
<sequence length="416" mass="46720">MIRRQKFIKRNIRRRNNELQSTAYIFWGVEMKIVDVKTFIVDCYRTNFVFVKLYTDEGVTGIGEATLEYKEHAVAGAIEDIKRYLIGKNPLDIEAHYHNIYRDAYWRGGAVLMSALSAVEMALWDINGKSLGVPVHRLLGGKVHEKVKVYANAWFAGASSMEDFAAKARETVGRGFKGLKWDPFGKTYMTITNAELDSAIACIGAVRDAVGRDVDLFIEGHGRFNVPTAIKIAQELQPFNPVWFEEPIPPDNVSAMSEVRRKSPVAVAGGERLFTRYAFREVFENKALDFVQPDISHAGGIMESRKIAAMAEANYIPFAPHNPSGPVANAATLQLAACTPNFFYLEIMASDVPWRKDITDEQLHFEDGYMTIPDKPGLGIELDEEAALQHPYAPHDLRHYNGTLTQIRPPASEPYF</sequence>
<reference evidence="4" key="2">
    <citation type="journal article" date="2021" name="J Anim Sci Technol">
        <title>Complete genome sequence of Paenibacillus konkukensis sp. nov. SK3146 as a potential probiotic strain.</title>
        <authorList>
            <person name="Jung H.I."/>
            <person name="Park S."/>
            <person name="Niu K.M."/>
            <person name="Lee S.W."/>
            <person name="Kothari D."/>
            <person name="Yi K.J."/>
            <person name="Kim S.K."/>
        </authorList>
    </citation>
    <scope>NUCLEOTIDE SEQUENCE</scope>
    <source>
        <strain evidence="4">SK3146</strain>
    </source>
</reference>
<dbReference type="InterPro" id="IPR036849">
    <property type="entry name" value="Enolase-like_C_sf"/>
</dbReference>
<dbReference type="SFLD" id="SFLDS00001">
    <property type="entry name" value="Enolase"/>
    <property type="match status" value="1"/>
</dbReference>
<dbReference type="SUPFAM" id="SSF54826">
    <property type="entry name" value="Enolase N-terminal domain-like"/>
    <property type="match status" value="1"/>
</dbReference>
<evidence type="ECO:0000259" key="3">
    <source>
        <dbReference type="SMART" id="SM00922"/>
    </source>
</evidence>
<keyword evidence="2 4" id="KW-0456">Lyase</keyword>
<feature type="domain" description="Mandelate racemase/muconate lactonizing enzyme C-terminal" evidence="3">
    <location>
        <begin position="161"/>
        <end position="266"/>
    </location>
</feature>
<dbReference type="GO" id="GO:0008869">
    <property type="term" value="F:galactonate dehydratase activity"/>
    <property type="evidence" value="ECO:0007669"/>
    <property type="project" value="UniProtKB-EC"/>
</dbReference>
<proteinExistence type="predicted"/>
<dbReference type="Pfam" id="PF13378">
    <property type="entry name" value="MR_MLE_C"/>
    <property type="match status" value="1"/>
</dbReference>
<evidence type="ECO:0000313" key="5">
    <source>
        <dbReference type="Proteomes" id="UP001057134"/>
    </source>
</evidence>
<dbReference type="InterPro" id="IPR013342">
    <property type="entry name" value="Mandelate_racemase_C"/>
</dbReference>
<dbReference type="Proteomes" id="UP001057134">
    <property type="component" value="Chromosome"/>
</dbReference>
<organism evidence="4 5">
    <name type="scientific">Paenibacillus konkukensis</name>
    <dbReference type="NCBI Taxonomy" id="2020716"/>
    <lineage>
        <taxon>Bacteria</taxon>
        <taxon>Bacillati</taxon>
        <taxon>Bacillota</taxon>
        <taxon>Bacilli</taxon>
        <taxon>Bacillales</taxon>
        <taxon>Paenibacillaceae</taxon>
        <taxon>Paenibacillus</taxon>
    </lineage>
</organism>
<dbReference type="InterPro" id="IPR034593">
    <property type="entry name" value="DgoD-like"/>
</dbReference>
<dbReference type="Pfam" id="PF02746">
    <property type="entry name" value="MR_MLE_N"/>
    <property type="match status" value="1"/>
</dbReference>
<dbReference type="InterPro" id="IPR013341">
    <property type="entry name" value="Mandelate_racemase_N_dom"/>
</dbReference>